<accession>A0A4U0Q4S2</accession>
<evidence type="ECO:0000313" key="9">
    <source>
        <dbReference type="EMBL" id="TJZ76156.1"/>
    </source>
</evidence>
<dbReference type="InterPro" id="IPR020573">
    <property type="entry name" value="UDP_GlcNAc_AcTrfase_non-rep"/>
</dbReference>
<dbReference type="Gene3D" id="1.20.5.170">
    <property type="match status" value="1"/>
</dbReference>
<evidence type="ECO:0000256" key="1">
    <source>
        <dbReference type="ARBA" id="ARBA00022516"/>
    </source>
</evidence>
<sequence length="347" mass="35834">MPGMLLSELIACLGGELQGEDIRVRGLASLERAGADQLSFLVQRKFLGAAQASLAGALIVRPTEAPSLSRPCIVTSDPYLYYARAARVLYPDAQIEAGIDPKASVDPSAVVAADAQIGPGVVIGPGASIGERSVLRANVYVGAGARIGADCLLHPNTVLAAHCELGDRVILHPGAVIGSDGFGNAWAGDHWEKIPQIGRAIVGNDVEIGSNTTVDRGALDDTLIGNGARIDNLVQVAHNVVIGEHTAIAGCVGIAGSVKIGARCQIGGAAMISGHLELCDGVVVLGGTLIAKTIRTPGVYSGSYPMQAHADWLKNAAQLRHLDALAERVKQLEKKLAGLNPPAGEQE</sequence>
<dbReference type="GO" id="GO:0016020">
    <property type="term" value="C:membrane"/>
    <property type="evidence" value="ECO:0007669"/>
    <property type="project" value="GOC"/>
</dbReference>
<dbReference type="Pfam" id="PF00132">
    <property type="entry name" value="Hexapep"/>
    <property type="match status" value="3"/>
</dbReference>
<dbReference type="HAMAP" id="MF_00523">
    <property type="entry name" value="LpxD"/>
    <property type="match status" value="1"/>
</dbReference>
<evidence type="ECO:0000256" key="6">
    <source>
        <dbReference type="ARBA" id="ARBA00023315"/>
    </source>
</evidence>
<protein>
    <recommendedName>
        <fullName evidence="7">UDP-3-O-acylglucosamine N-acyltransferase</fullName>
        <ecNumber evidence="7">2.3.1.191</ecNumber>
    </recommendedName>
</protein>
<evidence type="ECO:0000256" key="5">
    <source>
        <dbReference type="ARBA" id="ARBA00023098"/>
    </source>
</evidence>
<comment type="subunit">
    <text evidence="7">Homotrimer.</text>
</comment>
<dbReference type="SUPFAM" id="SSF51161">
    <property type="entry name" value="Trimeric LpxA-like enzymes"/>
    <property type="match status" value="1"/>
</dbReference>
<keyword evidence="5 7" id="KW-0443">Lipid metabolism</keyword>
<comment type="catalytic activity">
    <reaction evidence="7">
        <text>a UDP-3-O-[(3R)-3-hydroxyacyl]-alpha-D-glucosamine + a (3R)-hydroxyacyl-[ACP] = a UDP-2-N,3-O-bis[(3R)-3-hydroxyacyl]-alpha-D-glucosamine + holo-[ACP] + H(+)</text>
        <dbReference type="Rhea" id="RHEA:53836"/>
        <dbReference type="Rhea" id="RHEA-COMP:9685"/>
        <dbReference type="Rhea" id="RHEA-COMP:9945"/>
        <dbReference type="ChEBI" id="CHEBI:15378"/>
        <dbReference type="ChEBI" id="CHEBI:64479"/>
        <dbReference type="ChEBI" id="CHEBI:78827"/>
        <dbReference type="ChEBI" id="CHEBI:137740"/>
        <dbReference type="ChEBI" id="CHEBI:137748"/>
        <dbReference type="EC" id="2.3.1.191"/>
    </reaction>
</comment>
<dbReference type="PANTHER" id="PTHR43378">
    <property type="entry name" value="UDP-3-O-ACYLGLUCOSAMINE N-ACYLTRANSFERASE"/>
    <property type="match status" value="1"/>
</dbReference>
<keyword evidence="3 7" id="KW-0808">Transferase</keyword>
<dbReference type="GO" id="GO:0016410">
    <property type="term" value="F:N-acyltransferase activity"/>
    <property type="evidence" value="ECO:0007669"/>
    <property type="project" value="InterPro"/>
</dbReference>
<comment type="similarity">
    <text evidence="7">Belongs to the transferase hexapeptide repeat family. LpxD subfamily.</text>
</comment>
<name>A0A4U0Q4S2_9NEIS</name>
<dbReference type="AlphaFoldDB" id="A0A4U0Q4S2"/>
<dbReference type="InterPro" id="IPR018357">
    <property type="entry name" value="Hexapep_transf_CS"/>
</dbReference>
<dbReference type="InterPro" id="IPR011004">
    <property type="entry name" value="Trimer_LpxA-like_sf"/>
</dbReference>
<evidence type="ECO:0000256" key="2">
    <source>
        <dbReference type="ARBA" id="ARBA00022556"/>
    </source>
</evidence>
<dbReference type="GO" id="GO:0103118">
    <property type="term" value="F:UDP-3-O-[(3R)-3-hydroxyacyl]-glucosamine N-acyltransferase activity"/>
    <property type="evidence" value="ECO:0007669"/>
    <property type="project" value="UniProtKB-EC"/>
</dbReference>
<dbReference type="NCBIfam" id="NF002060">
    <property type="entry name" value="PRK00892.1"/>
    <property type="match status" value="1"/>
</dbReference>
<comment type="pathway">
    <text evidence="7">Bacterial outer membrane biogenesis; LPS lipid A biosynthesis.</text>
</comment>
<dbReference type="PROSITE" id="PS00101">
    <property type="entry name" value="HEXAPEP_TRANSFERASES"/>
    <property type="match status" value="3"/>
</dbReference>
<evidence type="ECO:0000259" key="8">
    <source>
        <dbReference type="Pfam" id="PF04613"/>
    </source>
</evidence>
<comment type="caution">
    <text evidence="9">The sequence shown here is derived from an EMBL/GenBank/DDBJ whole genome shotgun (WGS) entry which is preliminary data.</text>
</comment>
<feature type="domain" description="UDP-3-O-[3-hydroxymyristoyl] glucosamine N-acyltransferase non-repeat region" evidence="8">
    <location>
        <begin position="21"/>
        <end position="87"/>
    </location>
</feature>
<keyword evidence="4 7" id="KW-0677">Repeat</keyword>
<evidence type="ECO:0000256" key="3">
    <source>
        <dbReference type="ARBA" id="ARBA00022679"/>
    </source>
</evidence>
<dbReference type="OrthoDB" id="9784739at2"/>
<dbReference type="InterPro" id="IPR007691">
    <property type="entry name" value="LpxD"/>
</dbReference>
<comment type="function">
    <text evidence="7">Catalyzes the N-acylation of UDP-3-O-acylglucosamine using 3-hydroxyacyl-ACP as the acyl donor. Is involved in the biosynthesis of lipid A, a phosphorylated glycolipid that anchors the lipopolysaccharide to the outer membrane of the cell.</text>
</comment>
<keyword evidence="10" id="KW-1185">Reference proteome</keyword>
<proteinExistence type="inferred from homology"/>
<dbReference type="Proteomes" id="UP000310016">
    <property type="component" value="Unassembled WGS sequence"/>
</dbReference>
<keyword evidence="2 7" id="KW-0441">Lipid A biosynthesis</keyword>
<dbReference type="NCBIfam" id="TIGR01853">
    <property type="entry name" value="lipid_A_lpxD"/>
    <property type="match status" value="1"/>
</dbReference>
<dbReference type="UniPathway" id="UPA00973"/>
<dbReference type="Gene3D" id="3.40.1390.10">
    <property type="entry name" value="MurE/MurF, N-terminal domain"/>
    <property type="match status" value="1"/>
</dbReference>
<dbReference type="CDD" id="cd03352">
    <property type="entry name" value="LbH_LpxD"/>
    <property type="match status" value="1"/>
</dbReference>
<organism evidence="9 10">
    <name type="scientific">Chitiniphilus eburneus</name>
    <dbReference type="NCBI Taxonomy" id="2571148"/>
    <lineage>
        <taxon>Bacteria</taxon>
        <taxon>Pseudomonadati</taxon>
        <taxon>Pseudomonadota</taxon>
        <taxon>Betaproteobacteria</taxon>
        <taxon>Neisseriales</taxon>
        <taxon>Chitinibacteraceae</taxon>
        <taxon>Chitiniphilus</taxon>
    </lineage>
</organism>
<dbReference type="EC" id="2.3.1.191" evidence="7"/>
<feature type="active site" description="Proton acceptor" evidence="7">
    <location>
        <position position="238"/>
    </location>
</feature>
<dbReference type="GO" id="GO:0009245">
    <property type="term" value="P:lipid A biosynthetic process"/>
    <property type="evidence" value="ECO:0007669"/>
    <property type="project" value="UniProtKB-UniRule"/>
</dbReference>
<dbReference type="PANTHER" id="PTHR43378:SF2">
    <property type="entry name" value="UDP-3-O-ACYLGLUCOSAMINE N-ACYLTRANSFERASE 1, MITOCHONDRIAL-RELATED"/>
    <property type="match status" value="1"/>
</dbReference>
<keyword evidence="1 7" id="KW-0444">Lipid biosynthesis</keyword>
<keyword evidence="6 7" id="KW-0012">Acyltransferase</keyword>
<dbReference type="InterPro" id="IPR001451">
    <property type="entry name" value="Hexapep"/>
</dbReference>
<evidence type="ECO:0000313" key="10">
    <source>
        <dbReference type="Proteomes" id="UP000310016"/>
    </source>
</evidence>
<gene>
    <name evidence="7 9" type="primary">lpxD</name>
    <name evidence="9" type="ORF">FAZ21_05105</name>
</gene>
<evidence type="ECO:0000256" key="4">
    <source>
        <dbReference type="ARBA" id="ARBA00022737"/>
    </source>
</evidence>
<dbReference type="Gene3D" id="2.160.10.10">
    <property type="entry name" value="Hexapeptide repeat proteins"/>
    <property type="match status" value="1"/>
</dbReference>
<reference evidence="9 10" key="1">
    <citation type="submission" date="2019-04" db="EMBL/GenBank/DDBJ databases">
        <title>Chitiniphilus eburnea sp. nov., a novel chitinolytic bacterium isolated from aquaculture sludge.</title>
        <authorList>
            <person name="Sheng M."/>
        </authorList>
    </citation>
    <scope>NUCLEOTIDE SEQUENCE [LARGE SCALE GENOMIC DNA]</scope>
    <source>
        <strain evidence="9 10">HX-2-15</strain>
    </source>
</reference>
<evidence type="ECO:0000256" key="7">
    <source>
        <dbReference type="HAMAP-Rule" id="MF_00523"/>
    </source>
</evidence>
<dbReference type="Pfam" id="PF04613">
    <property type="entry name" value="LpxD"/>
    <property type="match status" value="1"/>
</dbReference>
<dbReference type="EMBL" id="SUMF01000003">
    <property type="protein sequence ID" value="TJZ76156.1"/>
    <property type="molecule type" value="Genomic_DNA"/>
</dbReference>